<dbReference type="PROSITE" id="PS50172">
    <property type="entry name" value="BRCT"/>
    <property type="match status" value="1"/>
</dbReference>
<evidence type="ECO:0000256" key="5">
    <source>
        <dbReference type="ARBA" id="ARBA00022705"/>
    </source>
</evidence>
<dbReference type="GO" id="GO:0006281">
    <property type="term" value="P:DNA repair"/>
    <property type="evidence" value="ECO:0007669"/>
    <property type="project" value="InterPro"/>
</dbReference>
<keyword evidence="7 12" id="KW-0067">ATP-binding</keyword>
<dbReference type="SMART" id="SM00292">
    <property type="entry name" value="BRCT"/>
    <property type="match status" value="1"/>
</dbReference>
<name>A0A2T7PGN6_POMCA</name>
<feature type="region of interest" description="Disordered" evidence="13">
    <location>
        <begin position="1047"/>
        <end position="1129"/>
    </location>
</feature>
<keyword evidence="4" id="KW-0597">Phosphoprotein</keyword>
<evidence type="ECO:0000256" key="11">
    <source>
        <dbReference type="ARBA" id="ARBA00064311"/>
    </source>
</evidence>
<dbReference type="InterPro" id="IPR047854">
    <property type="entry name" value="RFC_lid"/>
</dbReference>
<evidence type="ECO:0000256" key="1">
    <source>
        <dbReference type="ARBA" id="ARBA00004123"/>
    </source>
</evidence>
<dbReference type="GO" id="GO:0005634">
    <property type="term" value="C:nucleus"/>
    <property type="evidence" value="ECO:0007669"/>
    <property type="project" value="UniProtKB-SubCell"/>
</dbReference>
<dbReference type="EMBL" id="PZQS01000004">
    <property type="protein sequence ID" value="PVD32582.1"/>
    <property type="molecule type" value="Genomic_DNA"/>
</dbReference>
<dbReference type="SUPFAM" id="SSF48019">
    <property type="entry name" value="post-AAA+ oligomerization domain-like"/>
    <property type="match status" value="1"/>
</dbReference>
<accession>A0A2T7PGN6</accession>
<keyword evidence="8" id="KW-0238">DNA-binding</keyword>
<dbReference type="InterPro" id="IPR003959">
    <property type="entry name" value="ATPase_AAA_core"/>
</dbReference>
<dbReference type="AlphaFoldDB" id="A0A2T7PGN6"/>
<evidence type="ECO:0000256" key="10">
    <source>
        <dbReference type="ARBA" id="ARBA00054501"/>
    </source>
</evidence>
<dbReference type="FunFam" id="1.10.8.60:FF:000021">
    <property type="entry name" value="Replication factor C subunit 1"/>
    <property type="match status" value="1"/>
</dbReference>
<dbReference type="GO" id="GO:0005524">
    <property type="term" value="F:ATP binding"/>
    <property type="evidence" value="ECO:0007669"/>
    <property type="project" value="UniProtKB-UniRule"/>
</dbReference>
<feature type="compositionally biased region" description="Basic and acidic residues" evidence="13">
    <location>
        <begin position="352"/>
        <end position="368"/>
    </location>
</feature>
<evidence type="ECO:0000313" key="15">
    <source>
        <dbReference type="EMBL" id="PVD32582.1"/>
    </source>
</evidence>
<dbReference type="Pfam" id="PF08519">
    <property type="entry name" value="RFC1"/>
    <property type="match status" value="1"/>
</dbReference>
<dbReference type="GO" id="GO:0005663">
    <property type="term" value="C:DNA replication factor C complex"/>
    <property type="evidence" value="ECO:0007669"/>
    <property type="project" value="InterPro"/>
</dbReference>
<evidence type="ECO:0000256" key="8">
    <source>
        <dbReference type="ARBA" id="ARBA00023125"/>
    </source>
</evidence>
<dbReference type="Gene3D" id="1.10.8.60">
    <property type="match status" value="1"/>
</dbReference>
<protein>
    <recommendedName>
        <fullName evidence="3 12">Replication factor C subunit 1</fullName>
    </recommendedName>
</protein>
<comment type="subcellular location">
    <subcellularLocation>
        <location evidence="1 12">Nucleus</location>
    </subcellularLocation>
</comment>
<dbReference type="Pfam" id="PF00533">
    <property type="entry name" value="BRCT"/>
    <property type="match status" value="1"/>
</dbReference>
<dbReference type="InterPro" id="IPR008921">
    <property type="entry name" value="DNA_pol3_clamp-load_cplx_C"/>
</dbReference>
<feature type="compositionally biased region" description="Low complexity" evidence="13">
    <location>
        <begin position="22"/>
        <end position="37"/>
    </location>
</feature>
<dbReference type="PANTHER" id="PTHR23389">
    <property type="entry name" value="CHROMOSOME TRANSMISSION FIDELITY FACTOR 18"/>
    <property type="match status" value="1"/>
</dbReference>
<dbReference type="GO" id="GO:0016887">
    <property type="term" value="F:ATP hydrolysis activity"/>
    <property type="evidence" value="ECO:0007669"/>
    <property type="project" value="InterPro"/>
</dbReference>
<dbReference type="SMART" id="SM00382">
    <property type="entry name" value="AAA"/>
    <property type="match status" value="1"/>
</dbReference>
<dbReference type="FunFam" id="3.40.50.300:FF:000395">
    <property type="entry name" value="Replication factor C subunit 1"/>
    <property type="match status" value="1"/>
</dbReference>
<dbReference type="FunFam" id="3.40.50.10190:FF:000001">
    <property type="entry name" value="Replication factor C subunit 1"/>
    <property type="match status" value="1"/>
</dbReference>
<dbReference type="CDD" id="cd17752">
    <property type="entry name" value="BRCT_RFC1"/>
    <property type="match status" value="1"/>
</dbReference>
<comment type="function">
    <text evidence="10">Subunit of the replication factor C (RFC) complex which acts during elongation of primed DNA templates by DNA polymerases delta and epsilon, and is necessary for ATP-dependent loading of proliferating cell nuclear antigen (PCNA) onto primed DNA. This subunit binds to the primer-template junction. Binds the PO-B transcription element as well as other GA rich DNA sequences. Can bind single- or double-stranded DNA.</text>
</comment>
<dbReference type="CDD" id="cd00009">
    <property type="entry name" value="AAA"/>
    <property type="match status" value="1"/>
</dbReference>
<evidence type="ECO:0000256" key="2">
    <source>
        <dbReference type="ARBA" id="ARBA00006116"/>
    </source>
</evidence>
<comment type="caution">
    <text evidence="15">The sequence shown here is derived from an EMBL/GenBank/DDBJ whole genome shotgun (WGS) entry which is preliminary data.</text>
</comment>
<dbReference type="Gene3D" id="3.40.50.300">
    <property type="entry name" value="P-loop containing nucleotide triphosphate hydrolases"/>
    <property type="match status" value="1"/>
</dbReference>
<dbReference type="PANTHER" id="PTHR23389:SF6">
    <property type="entry name" value="REPLICATION FACTOR C SUBUNIT 1"/>
    <property type="match status" value="1"/>
</dbReference>
<evidence type="ECO:0000256" key="9">
    <source>
        <dbReference type="ARBA" id="ARBA00023242"/>
    </source>
</evidence>
<keyword evidence="6 12" id="KW-0547">Nucleotide-binding</keyword>
<feature type="compositionally biased region" description="Polar residues" evidence="13">
    <location>
        <begin position="126"/>
        <end position="141"/>
    </location>
</feature>
<evidence type="ECO:0000256" key="12">
    <source>
        <dbReference type="PIRNR" id="PIRNR036578"/>
    </source>
</evidence>
<dbReference type="SUPFAM" id="SSF52540">
    <property type="entry name" value="P-loop containing nucleoside triphosphate hydrolases"/>
    <property type="match status" value="1"/>
</dbReference>
<evidence type="ECO:0000256" key="7">
    <source>
        <dbReference type="ARBA" id="ARBA00022840"/>
    </source>
</evidence>
<feature type="domain" description="BRCT" evidence="14">
    <location>
        <begin position="394"/>
        <end position="472"/>
    </location>
</feature>
<dbReference type="PIRSF" id="PIRSF036578">
    <property type="entry name" value="RFC1"/>
    <property type="match status" value="1"/>
</dbReference>
<dbReference type="InterPro" id="IPR001357">
    <property type="entry name" value="BRCT_dom"/>
</dbReference>
<feature type="compositionally biased region" description="Basic and acidic residues" evidence="13">
    <location>
        <begin position="79"/>
        <end position="93"/>
    </location>
</feature>
<comment type="subunit">
    <text evidence="11">Large subunit of the RFC complex, an heteropentameric complex consisting of RFC1 and four small subunits RFC2, RFC3, RFC4 and RFC5; the RFC complex interacts with PCNA and the interaction involves RFC1.</text>
</comment>
<dbReference type="OrthoDB" id="446168at2759"/>
<dbReference type="Proteomes" id="UP000245119">
    <property type="component" value="Linkage Group LG4"/>
</dbReference>
<dbReference type="Gene3D" id="3.40.50.10190">
    <property type="entry name" value="BRCT domain"/>
    <property type="match status" value="1"/>
</dbReference>
<organism evidence="15 16">
    <name type="scientific">Pomacea canaliculata</name>
    <name type="common">Golden apple snail</name>
    <dbReference type="NCBI Taxonomy" id="400727"/>
    <lineage>
        <taxon>Eukaryota</taxon>
        <taxon>Metazoa</taxon>
        <taxon>Spiralia</taxon>
        <taxon>Lophotrochozoa</taxon>
        <taxon>Mollusca</taxon>
        <taxon>Gastropoda</taxon>
        <taxon>Caenogastropoda</taxon>
        <taxon>Architaenioglossa</taxon>
        <taxon>Ampullarioidea</taxon>
        <taxon>Ampullariidae</taxon>
        <taxon>Pomacea</taxon>
    </lineage>
</organism>
<dbReference type="GO" id="GO:0003689">
    <property type="term" value="F:DNA clamp loader activity"/>
    <property type="evidence" value="ECO:0007669"/>
    <property type="project" value="UniProtKB-UniRule"/>
</dbReference>
<dbReference type="InterPro" id="IPR003593">
    <property type="entry name" value="AAA+_ATPase"/>
</dbReference>
<sequence length="1129" mass="125433">MKGNEMALLTGQCKVDIRKFFNPVSSNKKPSSNTKLPQESASVKKTKSDEEVVYKKEEKKKASRTERKTAKTLLDSSFEEDKPKKEKETDNIKTKKGIKKKVVIESEDDEEVIPSSLHKKVKKQCNKNGRSQDAEDLNQSKVGKKRRKMSQNLDTDDEMPVKKKSSRNRHNIIESDSDTEDPVPLTMKTGRKKAVIVVDDSEDLKPSKASMLDAYVMKGSITVEKEPESKKKKTETKGLVSADDFFGTGVVQRSERNVVAKKRTLAESIDSELHDDDDFTKTLAQLDELRSKKGTGLGQESSVQGTGVGETRVFRMMQMDKTRGKLTDSKKSKKEEIARQDDKKTKPPLPAEIKRLQKPENEGKGSAIRNRENYRNFLNREGPRALGSKEIPTGEENCLEGLSFVITGVLESMEREEAKSLIERYGGKVTGTVSSRTSYVVIGRDAGASKLAKIEQLKTKQLDEDGLLNLIKTLPGKKSKYQIQAEQALKEEMKKLPSVPYTALKKSDLAVASSSKSSRSSEHKSLDPWSEESSFLLKEADSLASQSNADSGETTLMWVDRYKPTCLKQVIGQQGDRSNAKKLLHWLQTWHKNQADGAKPTGKFFGRDDGAGYRAALLSGPPGIGKTTTAVLVCKESGFSTVELNASDTRSKRSLKEEVAEALGNQTVVDYLDSHKGPVTGHNHCLIMDEVDGMAGNEDRGGLQELVQLIKTSRIPIICICNDRNSPKMRTLAGYCFDLRFQRPRLEQIKGALMSIAFKEGLKITPPVLQEIILASHQDIRQAIHNMSMWTANKKELTYDQAKQDAKSAQKDIRLGIFDVTRKIFAGGEETAGMSINDKSDLFFQDYSFVPLFVHENYMTVVPYAAKGDKAQHLSLLARTADSISQGDLVDRLVRTRGSWNLLPIQAIYASVIPGEYMRGSVSHMINFPAWLGKNSSTNKTDRTLQELCSHMSLKVSCDKRGLNMDYLPALRVRLTDPLVKHGSEGVPQVIGLMDEYDIIKDDYDNILELTKWPNSKDPLANIDSKTKAAFTRQYNKESHLTPYATGVVSKKRKKRAADVTEDLEEEEGGVRSVSDSEEDEGLEVDTMIKVSKKRSNKAQPTKGKSSSSSVADTATSGKGKGKGKGGKR</sequence>
<feature type="compositionally biased region" description="Polar residues" evidence="13">
    <location>
        <begin position="1098"/>
        <end position="1117"/>
    </location>
</feature>
<feature type="compositionally biased region" description="Basic residues" evidence="13">
    <location>
        <begin position="1120"/>
        <end position="1129"/>
    </location>
</feature>
<evidence type="ECO:0000256" key="6">
    <source>
        <dbReference type="ARBA" id="ARBA00022741"/>
    </source>
</evidence>
<feature type="region of interest" description="Disordered" evidence="13">
    <location>
        <begin position="22"/>
        <end position="187"/>
    </location>
</feature>
<comment type="similarity">
    <text evidence="2 12">Belongs to the activator 1 large subunit family.</text>
</comment>
<keyword evidence="16" id="KW-1185">Reference proteome</keyword>
<dbReference type="SUPFAM" id="SSF52113">
    <property type="entry name" value="BRCT domain"/>
    <property type="match status" value="1"/>
</dbReference>
<dbReference type="InterPro" id="IPR027417">
    <property type="entry name" value="P-loop_NTPase"/>
</dbReference>
<dbReference type="FunFam" id="1.20.272.10:FF:000005">
    <property type="entry name" value="Replication factor C subunit 1"/>
    <property type="match status" value="1"/>
</dbReference>
<dbReference type="InterPro" id="IPR013725">
    <property type="entry name" value="DNA_replication_fac_RFC1_C"/>
</dbReference>
<dbReference type="InterPro" id="IPR036420">
    <property type="entry name" value="BRCT_dom_sf"/>
</dbReference>
<evidence type="ECO:0000313" key="16">
    <source>
        <dbReference type="Proteomes" id="UP000245119"/>
    </source>
</evidence>
<dbReference type="GO" id="GO:0003677">
    <property type="term" value="F:DNA binding"/>
    <property type="evidence" value="ECO:0007669"/>
    <property type="project" value="UniProtKB-KW"/>
</dbReference>
<dbReference type="Pfam" id="PF25361">
    <property type="entry name" value="AAA_lid_RFC1"/>
    <property type="match status" value="1"/>
</dbReference>
<proteinExistence type="inferred from homology"/>
<dbReference type="GO" id="GO:0006260">
    <property type="term" value="P:DNA replication"/>
    <property type="evidence" value="ECO:0007669"/>
    <property type="project" value="UniProtKB-KW"/>
</dbReference>
<evidence type="ECO:0000256" key="13">
    <source>
        <dbReference type="SAM" id="MobiDB-lite"/>
    </source>
</evidence>
<evidence type="ECO:0000259" key="14">
    <source>
        <dbReference type="PROSITE" id="PS50172"/>
    </source>
</evidence>
<dbReference type="InterPro" id="IPR012178">
    <property type="entry name" value="RFC1"/>
</dbReference>
<dbReference type="Pfam" id="PF00004">
    <property type="entry name" value="AAA"/>
    <property type="match status" value="1"/>
</dbReference>
<evidence type="ECO:0000256" key="3">
    <source>
        <dbReference type="ARBA" id="ARBA00020401"/>
    </source>
</evidence>
<feature type="compositionally biased region" description="Basic and acidic residues" evidence="13">
    <location>
        <begin position="46"/>
        <end position="69"/>
    </location>
</feature>
<keyword evidence="9 12" id="KW-0539">Nucleus</keyword>
<evidence type="ECO:0000256" key="4">
    <source>
        <dbReference type="ARBA" id="ARBA00022553"/>
    </source>
</evidence>
<dbReference type="Gene3D" id="1.20.272.10">
    <property type="match status" value="1"/>
</dbReference>
<feature type="compositionally biased region" description="Basic and acidic residues" evidence="13">
    <location>
        <begin position="319"/>
        <end position="345"/>
    </location>
</feature>
<reference evidence="15 16" key="1">
    <citation type="submission" date="2018-04" db="EMBL/GenBank/DDBJ databases">
        <title>The genome of golden apple snail Pomacea canaliculata provides insight into stress tolerance and invasive adaptation.</title>
        <authorList>
            <person name="Liu C."/>
            <person name="Liu B."/>
            <person name="Ren Y."/>
            <person name="Zhang Y."/>
            <person name="Wang H."/>
            <person name="Li S."/>
            <person name="Jiang F."/>
            <person name="Yin L."/>
            <person name="Zhang G."/>
            <person name="Qian W."/>
            <person name="Fan W."/>
        </authorList>
    </citation>
    <scope>NUCLEOTIDE SEQUENCE [LARGE SCALE GENOMIC DNA]</scope>
    <source>
        <strain evidence="15">SZHN2017</strain>
        <tissue evidence="15">Muscle</tissue>
    </source>
</reference>
<dbReference type="STRING" id="400727.A0A2T7PGN6"/>
<feature type="region of interest" description="Disordered" evidence="13">
    <location>
        <begin position="319"/>
        <end position="368"/>
    </location>
</feature>
<keyword evidence="5 12" id="KW-0235">DNA replication</keyword>
<dbReference type="CDD" id="cd18140">
    <property type="entry name" value="HLD_clamp_RFC"/>
    <property type="match status" value="1"/>
</dbReference>
<gene>
    <name evidence="15" type="ORF">C0Q70_08024</name>
</gene>